<gene>
    <name evidence="2" type="ORF">SmJEL517_g06228</name>
</gene>
<keyword evidence="3" id="KW-1185">Reference proteome</keyword>
<dbReference type="PANTHER" id="PTHR21521">
    <property type="entry name" value="AMUN, ISOFORM A"/>
    <property type="match status" value="1"/>
</dbReference>
<organism evidence="2 3">
    <name type="scientific">Synchytrium microbalum</name>
    <dbReference type="NCBI Taxonomy" id="1806994"/>
    <lineage>
        <taxon>Eukaryota</taxon>
        <taxon>Fungi</taxon>
        <taxon>Fungi incertae sedis</taxon>
        <taxon>Chytridiomycota</taxon>
        <taxon>Chytridiomycota incertae sedis</taxon>
        <taxon>Chytridiomycetes</taxon>
        <taxon>Synchytriales</taxon>
        <taxon>Synchytriaceae</taxon>
        <taxon>Synchytrium</taxon>
    </lineage>
</organism>
<dbReference type="AlphaFoldDB" id="A0A507BGL1"/>
<evidence type="ECO:0000313" key="2">
    <source>
        <dbReference type="EMBL" id="TPX30140.1"/>
    </source>
</evidence>
<proteinExistence type="predicted"/>
<dbReference type="OrthoDB" id="8249012at2759"/>
<reference evidence="2 3" key="1">
    <citation type="journal article" date="2019" name="Sci. Rep.">
        <title>Comparative genomics of chytrid fungi reveal insights into the obligate biotrophic and pathogenic lifestyle of Synchytrium endobioticum.</title>
        <authorList>
            <person name="van de Vossenberg B.T.L.H."/>
            <person name="Warris S."/>
            <person name="Nguyen H.D.T."/>
            <person name="van Gent-Pelzer M.P.E."/>
            <person name="Joly D.L."/>
            <person name="van de Geest H.C."/>
            <person name="Bonants P.J.M."/>
            <person name="Smith D.S."/>
            <person name="Levesque C.A."/>
            <person name="van der Lee T.A.J."/>
        </authorList>
    </citation>
    <scope>NUCLEOTIDE SEQUENCE [LARGE SCALE GENOMIC DNA]</scope>
    <source>
        <strain evidence="2 3">JEL517</strain>
    </source>
</reference>
<evidence type="ECO:0000313" key="3">
    <source>
        <dbReference type="Proteomes" id="UP000319731"/>
    </source>
</evidence>
<name>A0A507BGL1_9FUNG</name>
<accession>A0A507BGL1</accession>
<feature type="region of interest" description="Disordered" evidence="1">
    <location>
        <begin position="221"/>
        <end position="278"/>
    </location>
</feature>
<dbReference type="GeneID" id="42007451"/>
<dbReference type="EMBL" id="QEAO01000092">
    <property type="protein sequence ID" value="TPX30140.1"/>
    <property type="molecule type" value="Genomic_DNA"/>
</dbReference>
<protein>
    <submittedName>
        <fullName evidence="2">Uncharacterized protein</fullName>
    </submittedName>
</protein>
<sequence>MPDLIKSRSLDTWNLYLSAYPRALQARKLEVSSRSKQGKSYNGDTLIEEDEWLWNTLPDIVKSREPMHMTQEELSKLLHWKLTRGEWRIGLQSKADSNPDSKVKAATTRCMALLANEPDLDDILDAVNQLSKNGQPDSLQGIGPVAASVLGTVCTQVPYLSDELITATNHPLKYTIADCKRVITFVHKLVQSLNAKGIPFTAKEVEKALFAEQVEKRGRIRVLAEGKEGGKGHEEGGEDTDDDSTNKTTSDDEDEAKVEKKRGKKKQASSDTRKKSRK</sequence>
<comment type="caution">
    <text evidence="2">The sequence shown here is derived from an EMBL/GenBank/DDBJ whole genome shotgun (WGS) entry which is preliminary data.</text>
</comment>
<feature type="compositionally biased region" description="Basic and acidic residues" evidence="1">
    <location>
        <begin position="221"/>
        <end position="235"/>
    </location>
</feature>
<dbReference type="PANTHER" id="PTHR21521:SF0">
    <property type="entry name" value="AMUN, ISOFORM A"/>
    <property type="match status" value="1"/>
</dbReference>
<evidence type="ECO:0000256" key="1">
    <source>
        <dbReference type="SAM" id="MobiDB-lite"/>
    </source>
</evidence>
<dbReference type="RefSeq" id="XP_031021871.1">
    <property type="nucleotide sequence ID" value="XM_031172154.1"/>
</dbReference>
<dbReference type="Proteomes" id="UP000319731">
    <property type="component" value="Unassembled WGS sequence"/>
</dbReference>
<dbReference type="STRING" id="1806994.A0A507BGL1"/>